<gene>
    <name evidence="1" type="ORF">T01_4477</name>
</gene>
<name>A0A0V1B8V9_TRISP</name>
<protein>
    <submittedName>
        <fullName evidence="1">Uncharacterized protein</fullName>
    </submittedName>
</protein>
<dbReference type="AlphaFoldDB" id="A0A0V1B8V9"/>
<accession>A0A0V1B8V9</accession>
<sequence>MTRGHLRTKLSTYKRLPVIVAALSLAARRDANSLTNITDVMGVGLYYWENWSAVTENQFQGRRHFDVVQFCKF</sequence>
<organism evidence="1 2">
    <name type="scientific">Trichinella spiralis</name>
    <name type="common">Trichina worm</name>
    <dbReference type="NCBI Taxonomy" id="6334"/>
    <lineage>
        <taxon>Eukaryota</taxon>
        <taxon>Metazoa</taxon>
        <taxon>Ecdysozoa</taxon>
        <taxon>Nematoda</taxon>
        <taxon>Enoplea</taxon>
        <taxon>Dorylaimia</taxon>
        <taxon>Trichinellida</taxon>
        <taxon>Trichinellidae</taxon>
        <taxon>Trichinella</taxon>
    </lineage>
</organism>
<proteinExistence type="predicted"/>
<dbReference type="EMBL" id="JYDH01000082">
    <property type="protein sequence ID" value="KRY33418.1"/>
    <property type="molecule type" value="Genomic_DNA"/>
</dbReference>
<dbReference type="Proteomes" id="UP000054776">
    <property type="component" value="Unassembled WGS sequence"/>
</dbReference>
<evidence type="ECO:0000313" key="1">
    <source>
        <dbReference type="EMBL" id="KRY33418.1"/>
    </source>
</evidence>
<evidence type="ECO:0000313" key="2">
    <source>
        <dbReference type="Proteomes" id="UP000054776"/>
    </source>
</evidence>
<reference evidence="1 2" key="1">
    <citation type="submission" date="2015-01" db="EMBL/GenBank/DDBJ databases">
        <title>Evolution of Trichinella species and genotypes.</title>
        <authorList>
            <person name="Korhonen P.K."/>
            <person name="Edoardo P."/>
            <person name="Giuseppe L.R."/>
            <person name="Gasser R.B."/>
        </authorList>
    </citation>
    <scope>NUCLEOTIDE SEQUENCE [LARGE SCALE GENOMIC DNA]</scope>
    <source>
        <strain evidence="1">ISS3</strain>
    </source>
</reference>
<comment type="caution">
    <text evidence="1">The sequence shown here is derived from an EMBL/GenBank/DDBJ whole genome shotgun (WGS) entry which is preliminary data.</text>
</comment>
<dbReference type="InParanoid" id="A0A0V1B8V9"/>
<keyword evidence="2" id="KW-1185">Reference proteome</keyword>